<dbReference type="InterPro" id="IPR001789">
    <property type="entry name" value="Sig_transdc_resp-reg_receiver"/>
</dbReference>
<comment type="caution">
    <text evidence="4">The sequence shown here is derived from an EMBL/GenBank/DDBJ whole genome shotgun (WGS) entry which is preliminary data.</text>
</comment>
<dbReference type="InterPro" id="IPR007492">
    <property type="entry name" value="LytTR_DNA-bd_dom"/>
</dbReference>
<dbReference type="Pfam" id="PF04397">
    <property type="entry name" value="LytTR"/>
    <property type="match status" value="1"/>
</dbReference>
<evidence type="ECO:0000259" key="2">
    <source>
        <dbReference type="PROSITE" id="PS50110"/>
    </source>
</evidence>
<evidence type="ECO:0000256" key="1">
    <source>
        <dbReference type="PROSITE-ProRule" id="PRU00169"/>
    </source>
</evidence>
<dbReference type="SMART" id="SM00448">
    <property type="entry name" value="REC"/>
    <property type="match status" value="1"/>
</dbReference>
<keyword evidence="1" id="KW-0597">Phosphoprotein</keyword>
<dbReference type="PANTHER" id="PTHR37299:SF1">
    <property type="entry name" value="STAGE 0 SPORULATION PROTEIN A HOMOLOG"/>
    <property type="match status" value="1"/>
</dbReference>
<feature type="domain" description="Response regulatory" evidence="2">
    <location>
        <begin position="3"/>
        <end position="116"/>
    </location>
</feature>
<evidence type="ECO:0000313" key="4">
    <source>
        <dbReference type="EMBL" id="MDN5214344.1"/>
    </source>
</evidence>
<dbReference type="PANTHER" id="PTHR37299">
    <property type="entry name" value="TRANSCRIPTIONAL REGULATOR-RELATED"/>
    <property type="match status" value="1"/>
</dbReference>
<dbReference type="PROSITE" id="PS50110">
    <property type="entry name" value="RESPONSE_REGULATORY"/>
    <property type="match status" value="1"/>
</dbReference>
<dbReference type="Gene3D" id="3.40.50.2300">
    <property type="match status" value="1"/>
</dbReference>
<organism evidence="4 5">
    <name type="scientific">Agaribacillus aureus</name>
    <dbReference type="NCBI Taxonomy" id="3051825"/>
    <lineage>
        <taxon>Bacteria</taxon>
        <taxon>Pseudomonadati</taxon>
        <taxon>Bacteroidota</taxon>
        <taxon>Cytophagia</taxon>
        <taxon>Cytophagales</taxon>
        <taxon>Splendidivirgaceae</taxon>
        <taxon>Agaribacillus</taxon>
    </lineage>
</organism>
<dbReference type="SMART" id="SM00850">
    <property type="entry name" value="LytTR"/>
    <property type="match status" value="1"/>
</dbReference>
<dbReference type="InterPro" id="IPR046947">
    <property type="entry name" value="LytR-like"/>
</dbReference>
<dbReference type="Gene3D" id="2.40.50.1020">
    <property type="entry name" value="LytTr DNA-binding domain"/>
    <property type="match status" value="1"/>
</dbReference>
<name>A0ABT8L9A3_9BACT</name>
<dbReference type="Pfam" id="PF00072">
    <property type="entry name" value="Response_reg"/>
    <property type="match status" value="1"/>
</dbReference>
<sequence>MINIFIVEDEEAALNRLFKIIKEIIPDANIVGAEDSIESCVEWFETHAQPDLVFMDIHLADGLSFEIFQKVTITAPVIFTTAYDQYAVKAFKVNSIDYLLKPIKPEELEKSLEKFRHWNKNTPPQSIDYDRLSRMLKESQDTYQERVVVKYGQKIKTIEIRNTAYFYTAEKVVFLCTFDANNYPIDYNLDTLEGMVNPKEFFRINRQFIVNIKAIDQMFSYSKSRVKILLNPPANIETIVSTDRSNRFKSWLSGKID</sequence>
<gene>
    <name evidence="4" type="ORF">QQ020_19855</name>
</gene>
<keyword evidence="5" id="KW-1185">Reference proteome</keyword>
<dbReference type="PROSITE" id="PS50930">
    <property type="entry name" value="HTH_LYTTR"/>
    <property type="match status" value="1"/>
</dbReference>
<feature type="domain" description="HTH LytTR-type" evidence="3">
    <location>
        <begin position="147"/>
        <end position="215"/>
    </location>
</feature>
<keyword evidence="4" id="KW-0238">DNA-binding</keyword>
<dbReference type="SUPFAM" id="SSF52172">
    <property type="entry name" value="CheY-like"/>
    <property type="match status" value="1"/>
</dbReference>
<dbReference type="GO" id="GO:0003677">
    <property type="term" value="F:DNA binding"/>
    <property type="evidence" value="ECO:0007669"/>
    <property type="project" value="UniProtKB-KW"/>
</dbReference>
<proteinExistence type="predicted"/>
<dbReference type="InterPro" id="IPR011006">
    <property type="entry name" value="CheY-like_superfamily"/>
</dbReference>
<accession>A0ABT8L9A3</accession>
<feature type="modified residue" description="4-aspartylphosphate" evidence="1">
    <location>
        <position position="56"/>
    </location>
</feature>
<evidence type="ECO:0000313" key="5">
    <source>
        <dbReference type="Proteomes" id="UP001172083"/>
    </source>
</evidence>
<evidence type="ECO:0000259" key="3">
    <source>
        <dbReference type="PROSITE" id="PS50930"/>
    </source>
</evidence>
<reference evidence="4" key="1">
    <citation type="submission" date="2023-06" db="EMBL/GenBank/DDBJ databases">
        <title>Genomic of Agaribacillus aureum.</title>
        <authorList>
            <person name="Wang G."/>
        </authorList>
    </citation>
    <scope>NUCLEOTIDE SEQUENCE</scope>
    <source>
        <strain evidence="4">BMA12</strain>
    </source>
</reference>
<dbReference type="Proteomes" id="UP001172083">
    <property type="component" value="Unassembled WGS sequence"/>
</dbReference>
<dbReference type="EMBL" id="JAUJEB010000004">
    <property type="protein sequence ID" value="MDN5214344.1"/>
    <property type="molecule type" value="Genomic_DNA"/>
</dbReference>
<dbReference type="RefSeq" id="WP_346759678.1">
    <property type="nucleotide sequence ID" value="NZ_JAUJEB010000004.1"/>
</dbReference>
<protein>
    <submittedName>
        <fullName evidence="4">LytTR family DNA-binding domain-containing protein</fullName>
    </submittedName>
</protein>